<proteinExistence type="predicted"/>
<organism evidence="1 2">
    <name type="scientific">Fusarium anthophilum</name>
    <dbReference type="NCBI Taxonomy" id="48485"/>
    <lineage>
        <taxon>Eukaryota</taxon>
        <taxon>Fungi</taxon>
        <taxon>Dikarya</taxon>
        <taxon>Ascomycota</taxon>
        <taxon>Pezizomycotina</taxon>
        <taxon>Sordariomycetes</taxon>
        <taxon>Hypocreomycetidae</taxon>
        <taxon>Hypocreales</taxon>
        <taxon>Nectriaceae</taxon>
        <taxon>Fusarium</taxon>
        <taxon>Fusarium fujikuroi species complex</taxon>
    </lineage>
</organism>
<dbReference type="EMBL" id="JABEVY010000575">
    <property type="protein sequence ID" value="KAF5229566.1"/>
    <property type="molecule type" value="Genomic_DNA"/>
</dbReference>
<evidence type="ECO:0000313" key="2">
    <source>
        <dbReference type="Proteomes" id="UP000573603"/>
    </source>
</evidence>
<reference evidence="1 2" key="1">
    <citation type="journal article" date="2020" name="BMC Genomics">
        <title>Correction to: Identification and distribution of gene clusters required for synthesis of sphingolipid metabolism inhibitors in diverse species of the filamentous fungus Fusarium.</title>
        <authorList>
            <person name="Kim H.S."/>
            <person name="Lohmar J.M."/>
            <person name="Busman M."/>
            <person name="Brown D.W."/>
            <person name="Naumann T.A."/>
            <person name="Divon H.H."/>
            <person name="Lysoe E."/>
            <person name="Uhlig S."/>
            <person name="Proctor R.H."/>
        </authorList>
    </citation>
    <scope>NUCLEOTIDE SEQUENCE [LARGE SCALE GENOMIC DNA]</scope>
    <source>
        <strain evidence="1 2">NRRL 25214</strain>
    </source>
</reference>
<name>A0A8H5DNG2_9HYPO</name>
<protein>
    <submittedName>
        <fullName evidence="1">Uncharacterized protein</fullName>
    </submittedName>
</protein>
<sequence length="266" mass="30415">MTNEHDGSDAREVDLPANTLECHQHFKSDIEGPYFVPIPLEPHVFERICPQLDNLFRRYDYDADNGIITIRRAFNLHDDFGFEFGLLVQLEIDSILHGVPKSPKVTNRQSRRVNLWEHDKAKLGQECHPDGQFKDDRASRPGLIYEVGYYQTGNILEKIAKDYILGTKGAVTTVVCFNLKYKQGHSNVSIWRARKSPATNTVEAVCDLEPTMFQDSDGEMVNGDKLLKLRLTDMAKEKYSDEYPLAPIHIPFSQLSRIFDFAKAQP</sequence>
<keyword evidence="2" id="KW-1185">Reference proteome</keyword>
<comment type="caution">
    <text evidence="1">The sequence shown here is derived from an EMBL/GenBank/DDBJ whole genome shotgun (WGS) entry which is preliminary data.</text>
</comment>
<accession>A0A8H5DNG2</accession>
<dbReference type="AlphaFoldDB" id="A0A8H5DNG2"/>
<dbReference type="Proteomes" id="UP000573603">
    <property type="component" value="Unassembled WGS sequence"/>
</dbReference>
<gene>
    <name evidence="1" type="ORF">FANTH_14136</name>
</gene>
<evidence type="ECO:0000313" key="1">
    <source>
        <dbReference type="EMBL" id="KAF5229566.1"/>
    </source>
</evidence>